<evidence type="ECO:0000256" key="5">
    <source>
        <dbReference type="ARBA" id="ARBA00022840"/>
    </source>
</evidence>
<protein>
    <recommendedName>
        <fullName evidence="7">Protein kinase domain-containing protein</fullName>
    </recommendedName>
</protein>
<reference evidence="8 9" key="1">
    <citation type="journal article" date="2020" name="bioRxiv">
        <title>Whole genome comparisons of ergot fungi reveals the divergence and evolution of species within the genus Claviceps are the result of varying mechanisms driving genome evolution and host range expansion.</title>
        <authorList>
            <person name="Wyka S.A."/>
            <person name="Mondo S.J."/>
            <person name="Liu M."/>
            <person name="Dettman J."/>
            <person name="Nalam V."/>
            <person name="Broders K.D."/>
        </authorList>
    </citation>
    <scope>NUCLEOTIDE SEQUENCE [LARGE SCALE GENOMIC DNA]</scope>
    <source>
        <strain evidence="8 9">LM576</strain>
    </source>
</reference>
<dbReference type="SUPFAM" id="SSF56112">
    <property type="entry name" value="Protein kinase-like (PK-like)"/>
    <property type="match status" value="1"/>
</dbReference>
<dbReference type="AlphaFoldDB" id="A0A9P7Q4W5"/>
<evidence type="ECO:0000313" key="8">
    <source>
        <dbReference type="EMBL" id="KAG6118795.1"/>
    </source>
</evidence>
<dbReference type="Gene3D" id="1.10.510.10">
    <property type="entry name" value="Transferase(Phosphotransferase) domain 1"/>
    <property type="match status" value="1"/>
</dbReference>
<keyword evidence="3 6" id="KW-0547">Nucleotide-binding</keyword>
<dbReference type="Pfam" id="PF00069">
    <property type="entry name" value="Pkinase"/>
    <property type="match status" value="1"/>
</dbReference>
<dbReference type="InterPro" id="IPR017441">
    <property type="entry name" value="Protein_kinase_ATP_BS"/>
</dbReference>
<dbReference type="EMBL" id="SRQM01000093">
    <property type="protein sequence ID" value="KAG6118795.1"/>
    <property type="molecule type" value="Genomic_DNA"/>
</dbReference>
<dbReference type="GO" id="GO:0004674">
    <property type="term" value="F:protein serine/threonine kinase activity"/>
    <property type="evidence" value="ECO:0007669"/>
    <property type="project" value="UniProtKB-KW"/>
</dbReference>
<keyword evidence="5 6" id="KW-0067">ATP-binding</keyword>
<name>A0A9P7Q4W5_9HYPO</name>
<dbReference type="GO" id="GO:0005524">
    <property type="term" value="F:ATP binding"/>
    <property type="evidence" value="ECO:0007669"/>
    <property type="project" value="UniProtKB-UniRule"/>
</dbReference>
<dbReference type="PANTHER" id="PTHR45646">
    <property type="entry name" value="SERINE/THREONINE-PROTEIN KINASE DOA-RELATED"/>
    <property type="match status" value="1"/>
</dbReference>
<evidence type="ECO:0000256" key="4">
    <source>
        <dbReference type="ARBA" id="ARBA00022777"/>
    </source>
</evidence>
<evidence type="ECO:0000256" key="6">
    <source>
        <dbReference type="PROSITE-ProRule" id="PRU10141"/>
    </source>
</evidence>
<dbReference type="InterPro" id="IPR011009">
    <property type="entry name" value="Kinase-like_dom_sf"/>
</dbReference>
<dbReference type="InterPro" id="IPR051175">
    <property type="entry name" value="CLK_kinases"/>
</dbReference>
<feature type="domain" description="Protein kinase" evidence="7">
    <location>
        <begin position="64"/>
        <end position="405"/>
    </location>
</feature>
<organism evidence="8 9">
    <name type="scientific">Claviceps humidiphila</name>
    <dbReference type="NCBI Taxonomy" id="1294629"/>
    <lineage>
        <taxon>Eukaryota</taxon>
        <taxon>Fungi</taxon>
        <taxon>Dikarya</taxon>
        <taxon>Ascomycota</taxon>
        <taxon>Pezizomycotina</taxon>
        <taxon>Sordariomycetes</taxon>
        <taxon>Hypocreomycetidae</taxon>
        <taxon>Hypocreales</taxon>
        <taxon>Clavicipitaceae</taxon>
        <taxon>Claviceps</taxon>
    </lineage>
</organism>
<evidence type="ECO:0000259" key="7">
    <source>
        <dbReference type="PROSITE" id="PS50011"/>
    </source>
</evidence>
<keyword evidence="1" id="KW-0723">Serine/threonine-protein kinase</keyword>
<keyword evidence="4" id="KW-0418">Kinase</keyword>
<proteinExistence type="predicted"/>
<evidence type="ECO:0000313" key="9">
    <source>
        <dbReference type="Proteomes" id="UP000732380"/>
    </source>
</evidence>
<evidence type="ECO:0000256" key="3">
    <source>
        <dbReference type="ARBA" id="ARBA00022741"/>
    </source>
</evidence>
<dbReference type="InterPro" id="IPR000719">
    <property type="entry name" value="Prot_kinase_dom"/>
</dbReference>
<comment type="caution">
    <text evidence="8">The sequence shown here is derived from an EMBL/GenBank/DDBJ whole genome shotgun (WGS) entry which is preliminary data.</text>
</comment>
<dbReference type="GO" id="GO:0043484">
    <property type="term" value="P:regulation of RNA splicing"/>
    <property type="evidence" value="ECO:0007669"/>
    <property type="project" value="TreeGrafter"/>
</dbReference>
<dbReference type="PROSITE" id="PS50011">
    <property type="entry name" value="PROTEIN_KINASE_DOM"/>
    <property type="match status" value="1"/>
</dbReference>
<accession>A0A9P7Q4W5</accession>
<evidence type="ECO:0000256" key="1">
    <source>
        <dbReference type="ARBA" id="ARBA00022527"/>
    </source>
</evidence>
<dbReference type="Gene3D" id="3.30.200.20">
    <property type="entry name" value="Phosphorylase Kinase, domain 1"/>
    <property type="match status" value="1"/>
</dbReference>
<dbReference type="PROSITE" id="PS00107">
    <property type="entry name" value="PROTEIN_KINASE_ATP"/>
    <property type="match status" value="1"/>
</dbReference>
<keyword evidence="2" id="KW-0808">Transferase</keyword>
<dbReference type="GO" id="GO:0005634">
    <property type="term" value="C:nucleus"/>
    <property type="evidence" value="ECO:0007669"/>
    <property type="project" value="TreeGrafter"/>
</dbReference>
<evidence type="ECO:0000256" key="2">
    <source>
        <dbReference type="ARBA" id="ARBA00022679"/>
    </source>
</evidence>
<feature type="binding site" evidence="6">
    <location>
        <position position="93"/>
    </location>
    <ligand>
        <name>ATP</name>
        <dbReference type="ChEBI" id="CHEBI:30616"/>
    </ligand>
</feature>
<gene>
    <name evidence="8" type="ORF">E4U13_008239</name>
</gene>
<dbReference type="PANTHER" id="PTHR45646:SF11">
    <property type="entry name" value="SERINE_THREONINE-PROTEIN KINASE DOA"/>
    <property type="match status" value="1"/>
</dbReference>
<dbReference type="Proteomes" id="UP000732380">
    <property type="component" value="Unassembled WGS sequence"/>
</dbReference>
<sequence length="413" mass="47304">MVWSLLRRTRKPLASLPAWKPLAFPSEGFAVIPADERIEEETLPNYATSRYYPVTIGEIFRARYQVVGKLGYGTTSTVWLARDLNERRHVALKLYIGSGSIIRSLDNEMIAYKRIENSSIEHPGRSAVRALLDSFHVNGPNGSHQCFVHPPLWDSVFGFRHRNPMRRFPEQIMALVLERLFQALDLLHQECHIAHADIQESNMLLGADESVLREFEQEELNNPCPRKELEGRTVYQSRELNQAKNFDALVLCDFGSAMTLDDGIARREDIQPDVYRAPEVVLGIPWTSSVDIWNVGCMIWDCFQGGHLFTGHDPELKTYRGRAHLAEMIALLGPPPPSILARASFRSKFFSDSGISIPESRPLEQRETFLEGEDRDCFLRLMKKMLQWEPEKRSSAKELAEDEWVLKHLYGPN</sequence>
<keyword evidence="9" id="KW-1185">Reference proteome</keyword>
<dbReference type="SMART" id="SM00220">
    <property type="entry name" value="S_TKc"/>
    <property type="match status" value="1"/>
</dbReference>